<proteinExistence type="inferred from homology"/>
<sequence>MTYNEKKRGISLKTMFPEKFRLSAAVVASVLLIACSDSSDRTGSVEPPVEPPEPELTYQTDIVWTEYGIPHVTADDWGSLGYGVGYAYARDNYCTVMREYVRAEGESARYLGDEGDLNRDFVYKLFNDDERIQRLFDSLPKTIQDNFTGYAAGVNRHFNETGADNLAEGDEGCRGEEWVREIDHMDVTRLLHKTILIGSADPLSSFSTAVTPPEETMASARSAATPAELEAMFAGYDAAELRSAMGLPEGWEIGSNAYAVGADASQTGSGILFGNPHFPWQGPLRFYVFRVSLGDEYNVMGAALGGVPLPLIGFNENVAWSHTVSTGSRFTFYELTLNPDNPMQYDYDGEMRDITAQTVSTEQVAADGSVETVEYTFYLSHFGPIIDLGAVSPLLSGWPNAAGTILTYRDANLENLRGMEQWQKMGQSRDLGEFKAALADLGIPWVNTIAADRNGDAFYGDISVVPNVSVAQYSNCVRGFLQEQLTGLGNLTLDGSDSACEWGNDPGTPEGIFGYDSLPKLETREYGANANDSYWLANPRNLLTGFSPIIGREEVEQSIRTRHTFNMAEDRLAGNDAYGDALFNIDNIRQLSYQATNHAAELVLGDVVSLCTATDDWAPYSANPAEVMQACDVLSEWDGTHQLESVGGHVFYEFWQRVRSEPTLWSVPFDLTMPVTTPAQLSLDAANAEIVRQRLGEAVDRLVDAGIPMDRPWGEVQFVDKNGERIGIHGGSGSMMFSVITSSLVDGEGYSNITHGNSYMQAVTWDDSQCPDAYGMLTYSQSTDPASDYYADATKLYAEGGWIDMPFCEADRDAQEISRETIEE</sequence>
<accession>A0A2N5X366</accession>
<evidence type="ECO:0008006" key="8">
    <source>
        <dbReference type="Google" id="ProtNLM"/>
    </source>
</evidence>
<evidence type="ECO:0000256" key="3">
    <source>
        <dbReference type="ARBA" id="ARBA00022801"/>
    </source>
</evidence>
<dbReference type="InterPro" id="IPR029055">
    <property type="entry name" value="Ntn_hydrolases_N"/>
</dbReference>
<evidence type="ECO:0000256" key="4">
    <source>
        <dbReference type="ARBA" id="ARBA00023145"/>
    </source>
</evidence>
<dbReference type="PIRSF" id="PIRSF001227">
    <property type="entry name" value="Pen_acylase"/>
    <property type="match status" value="1"/>
</dbReference>
<keyword evidence="4" id="KW-0865">Zymogen</keyword>
<dbReference type="InterPro" id="IPR014395">
    <property type="entry name" value="Pen/GL7ACA/AHL_acylase"/>
</dbReference>
<feature type="active site" description="Nucleophile" evidence="5">
    <location>
        <position position="255"/>
    </location>
</feature>
<dbReference type="Gene3D" id="2.30.120.10">
    <property type="match status" value="1"/>
</dbReference>
<dbReference type="InterPro" id="IPR002692">
    <property type="entry name" value="S45"/>
</dbReference>
<gene>
    <name evidence="6" type="ORF">C0039_09915</name>
</gene>
<dbReference type="GO" id="GO:0016811">
    <property type="term" value="F:hydrolase activity, acting on carbon-nitrogen (but not peptide) bonds, in linear amides"/>
    <property type="evidence" value="ECO:0007669"/>
    <property type="project" value="InterPro"/>
</dbReference>
<dbReference type="InterPro" id="IPR023343">
    <property type="entry name" value="Penicillin_amidase_dom1"/>
</dbReference>
<dbReference type="Proteomes" id="UP000235005">
    <property type="component" value="Unassembled WGS sequence"/>
</dbReference>
<keyword evidence="2" id="KW-0732">Signal</keyword>
<dbReference type="Gene3D" id="1.10.1400.10">
    <property type="match status" value="1"/>
</dbReference>
<evidence type="ECO:0000313" key="6">
    <source>
        <dbReference type="EMBL" id="PLW68929.1"/>
    </source>
</evidence>
<dbReference type="InterPro" id="IPR043146">
    <property type="entry name" value="Penicillin_amidase_N_B-knob"/>
</dbReference>
<reference evidence="6 7" key="1">
    <citation type="submission" date="2018-01" db="EMBL/GenBank/DDBJ databases">
        <title>The draft genome sequence of Halioglobus lutimaris HF004.</title>
        <authorList>
            <person name="Du Z.-J."/>
            <person name="Shi M.-J."/>
        </authorList>
    </citation>
    <scope>NUCLEOTIDE SEQUENCE [LARGE SCALE GENOMIC DNA]</scope>
    <source>
        <strain evidence="6 7">HF004</strain>
    </source>
</reference>
<name>A0A2N5X366_9GAMM</name>
<keyword evidence="3" id="KW-0378">Hydrolase</keyword>
<comment type="caution">
    <text evidence="6">The sequence shown here is derived from an EMBL/GenBank/DDBJ whole genome shotgun (WGS) entry which is preliminary data.</text>
</comment>
<protein>
    <recommendedName>
        <fullName evidence="8">Acylase</fullName>
    </recommendedName>
</protein>
<evidence type="ECO:0000256" key="5">
    <source>
        <dbReference type="PIRSR" id="PIRSR001227-1"/>
    </source>
</evidence>
<dbReference type="Pfam" id="PF01804">
    <property type="entry name" value="Penicil_amidase"/>
    <property type="match status" value="1"/>
</dbReference>
<evidence type="ECO:0000256" key="2">
    <source>
        <dbReference type="ARBA" id="ARBA00022729"/>
    </source>
</evidence>
<dbReference type="PANTHER" id="PTHR34218">
    <property type="entry name" value="PEPTIDASE S45 PENICILLIN AMIDASE"/>
    <property type="match status" value="1"/>
</dbReference>
<comment type="similarity">
    <text evidence="1">Belongs to the peptidase S45 family.</text>
</comment>
<dbReference type="Gene3D" id="1.10.439.10">
    <property type="entry name" value="Penicillin Amidohydrolase, domain 1"/>
    <property type="match status" value="1"/>
</dbReference>
<dbReference type="InterPro" id="IPR043147">
    <property type="entry name" value="Penicillin_amidase_A-knob"/>
</dbReference>
<evidence type="ECO:0000256" key="1">
    <source>
        <dbReference type="ARBA" id="ARBA00006586"/>
    </source>
</evidence>
<dbReference type="AlphaFoldDB" id="A0A2N5X366"/>
<dbReference type="EMBL" id="PKUS01000010">
    <property type="protein sequence ID" value="PLW68929.1"/>
    <property type="molecule type" value="Genomic_DNA"/>
</dbReference>
<organism evidence="6 7">
    <name type="scientific">Pseudohalioglobus lutimaris</name>
    <dbReference type="NCBI Taxonomy" id="1737061"/>
    <lineage>
        <taxon>Bacteria</taxon>
        <taxon>Pseudomonadati</taxon>
        <taxon>Pseudomonadota</taxon>
        <taxon>Gammaproteobacteria</taxon>
        <taxon>Cellvibrionales</taxon>
        <taxon>Halieaceae</taxon>
        <taxon>Pseudohalioglobus</taxon>
    </lineage>
</organism>
<dbReference type="GO" id="GO:0017000">
    <property type="term" value="P:antibiotic biosynthetic process"/>
    <property type="evidence" value="ECO:0007669"/>
    <property type="project" value="InterPro"/>
</dbReference>
<dbReference type="PANTHER" id="PTHR34218:SF3">
    <property type="entry name" value="ACYL-HOMOSERINE LACTONE ACYLASE PVDQ"/>
    <property type="match status" value="1"/>
</dbReference>
<dbReference type="PROSITE" id="PS51257">
    <property type="entry name" value="PROKAR_LIPOPROTEIN"/>
    <property type="match status" value="1"/>
</dbReference>
<keyword evidence="7" id="KW-1185">Reference proteome</keyword>
<dbReference type="Gene3D" id="3.60.20.10">
    <property type="entry name" value="Glutamine Phosphoribosylpyrophosphate, subunit 1, domain 1"/>
    <property type="match status" value="1"/>
</dbReference>
<evidence type="ECO:0000313" key="7">
    <source>
        <dbReference type="Proteomes" id="UP000235005"/>
    </source>
</evidence>
<dbReference type="SUPFAM" id="SSF56235">
    <property type="entry name" value="N-terminal nucleophile aminohydrolases (Ntn hydrolases)"/>
    <property type="match status" value="1"/>
</dbReference>